<evidence type="ECO:0000313" key="6">
    <source>
        <dbReference type="Proteomes" id="UP000593594"/>
    </source>
</evidence>
<dbReference type="InterPro" id="IPR008334">
    <property type="entry name" value="5'-Nucleotdase_C"/>
</dbReference>
<feature type="domain" description="Endonuclease/exonuclease/phosphatase" evidence="3">
    <location>
        <begin position="870"/>
        <end position="1004"/>
    </location>
</feature>
<dbReference type="Proteomes" id="UP000593594">
    <property type="component" value="Chromosome"/>
</dbReference>
<dbReference type="PRINTS" id="PR00313">
    <property type="entry name" value="CABNDNGRPT"/>
</dbReference>
<dbReference type="SUPFAM" id="SSF56300">
    <property type="entry name" value="Metallo-dependent phosphatases"/>
    <property type="match status" value="1"/>
</dbReference>
<dbReference type="InterPro" id="IPR005135">
    <property type="entry name" value="Endo/exonuclease/phosphatase"/>
</dbReference>
<dbReference type="InterPro" id="IPR001343">
    <property type="entry name" value="Hemolysn_Ca-bd"/>
</dbReference>
<dbReference type="SUPFAM" id="SSF56219">
    <property type="entry name" value="DNase I-like"/>
    <property type="match status" value="1"/>
</dbReference>
<organism evidence="5 6">
    <name type="scientific">Kaustia mangrovi</name>
    <dbReference type="NCBI Taxonomy" id="2593653"/>
    <lineage>
        <taxon>Bacteria</taxon>
        <taxon>Pseudomonadati</taxon>
        <taxon>Pseudomonadota</taxon>
        <taxon>Alphaproteobacteria</taxon>
        <taxon>Hyphomicrobiales</taxon>
        <taxon>Parvibaculaceae</taxon>
        <taxon>Kaustia</taxon>
    </lineage>
</organism>
<dbReference type="SUPFAM" id="SSF51120">
    <property type="entry name" value="beta-Roll"/>
    <property type="match status" value="2"/>
</dbReference>
<dbReference type="InterPro" id="IPR029052">
    <property type="entry name" value="Metallo-depent_PP-like"/>
</dbReference>
<evidence type="ECO:0000256" key="1">
    <source>
        <dbReference type="SAM" id="MobiDB-lite"/>
    </source>
</evidence>
<gene>
    <name evidence="5" type="ORF">HW532_10155</name>
</gene>
<feature type="region of interest" description="Disordered" evidence="1">
    <location>
        <begin position="365"/>
        <end position="395"/>
    </location>
</feature>
<feature type="compositionally biased region" description="Basic and acidic residues" evidence="1">
    <location>
        <begin position="377"/>
        <end position="388"/>
    </location>
</feature>
<dbReference type="Pfam" id="PF19580">
    <property type="entry name" value="Exo_endo_phos_3"/>
    <property type="match status" value="1"/>
</dbReference>
<dbReference type="PROSITE" id="PS00330">
    <property type="entry name" value="HEMOLYSIN_CALCIUM"/>
    <property type="match status" value="6"/>
</dbReference>
<dbReference type="KEGG" id="kmn:HW532_10155"/>
<feature type="domain" description="5'-Nucleotidase C-terminal" evidence="2">
    <location>
        <begin position="1437"/>
        <end position="1620"/>
    </location>
</feature>
<accession>A0A7S8HBY2</accession>
<dbReference type="InterPro" id="IPR006179">
    <property type="entry name" value="5_nucleotidase/apyrase"/>
</dbReference>
<dbReference type="Gene3D" id="2.130.10.10">
    <property type="entry name" value="YVTN repeat-like/Quinoprotein amine dehydrogenase"/>
    <property type="match status" value="1"/>
</dbReference>
<proteinExistence type="predicted"/>
<dbReference type="Gene3D" id="3.60.21.10">
    <property type="match status" value="1"/>
</dbReference>
<dbReference type="Pfam" id="PF02872">
    <property type="entry name" value="5_nucleotid_C"/>
    <property type="match status" value="1"/>
</dbReference>
<evidence type="ECO:0000259" key="3">
    <source>
        <dbReference type="Pfam" id="PF19580"/>
    </source>
</evidence>
<dbReference type="GO" id="GO:0009166">
    <property type="term" value="P:nucleotide catabolic process"/>
    <property type="evidence" value="ECO:0007669"/>
    <property type="project" value="InterPro"/>
</dbReference>
<dbReference type="Pfam" id="PF22494">
    <property type="entry name" value="choice_anch_I"/>
    <property type="match status" value="1"/>
</dbReference>
<dbReference type="GO" id="GO:0000166">
    <property type="term" value="F:nucleotide binding"/>
    <property type="evidence" value="ECO:0007669"/>
    <property type="project" value="InterPro"/>
</dbReference>
<dbReference type="PROSITE" id="PS00786">
    <property type="entry name" value="5_NUCLEOTIDASE_2"/>
    <property type="match status" value="1"/>
</dbReference>
<reference evidence="5 6" key="1">
    <citation type="submission" date="2020-06" db="EMBL/GenBank/DDBJ databases">
        <title>Genome sequence of 2 isolates from Red Sea Mangroves.</title>
        <authorList>
            <person name="Sefrji F."/>
            <person name="Michoud G."/>
            <person name="Merlino G."/>
            <person name="Daffonchio D."/>
        </authorList>
    </citation>
    <scope>NUCLEOTIDE SEQUENCE [LARGE SCALE GENOMIC DNA]</scope>
    <source>
        <strain evidence="5 6">R1DC25</strain>
    </source>
</reference>
<evidence type="ECO:0000313" key="5">
    <source>
        <dbReference type="EMBL" id="QPC43021.1"/>
    </source>
</evidence>
<dbReference type="PANTHER" id="PTHR42834:SF1">
    <property type="entry name" value="ENDONUCLEASE_EXONUCLEASE_PHOSPHATASE FAMILY PROTEIN (AFU_ORTHOLOGUE AFUA_3G09210)"/>
    <property type="match status" value="1"/>
</dbReference>
<dbReference type="InterPro" id="IPR036691">
    <property type="entry name" value="Endo/exonu/phosph_ase_sf"/>
</dbReference>
<dbReference type="SUPFAM" id="SSF51004">
    <property type="entry name" value="C-terminal (heme d1) domain of cytochrome cd1-nitrite reductase"/>
    <property type="match status" value="1"/>
</dbReference>
<feature type="compositionally biased region" description="Low complexity" evidence="1">
    <location>
        <begin position="1737"/>
        <end position="1749"/>
    </location>
</feature>
<dbReference type="InterPro" id="IPR055188">
    <property type="entry name" value="Choice_anch_I"/>
</dbReference>
<keyword evidence="6" id="KW-1185">Reference proteome</keyword>
<dbReference type="GO" id="GO:0005509">
    <property type="term" value="F:calcium ion binding"/>
    <property type="evidence" value="ECO:0007669"/>
    <property type="project" value="InterPro"/>
</dbReference>
<dbReference type="InterPro" id="IPR006146">
    <property type="entry name" value="5'-Nucleotdase_CS"/>
</dbReference>
<protein>
    <submittedName>
        <fullName evidence="5">5'-nucleotidase C-terminal domain-containing protein</fullName>
    </submittedName>
</protein>
<dbReference type="CDD" id="cd10283">
    <property type="entry name" value="MnuA_DNase1-like"/>
    <property type="match status" value="1"/>
</dbReference>
<name>A0A7S8HBY2_9HYPH</name>
<feature type="region of interest" description="Disordered" evidence="1">
    <location>
        <begin position="1687"/>
        <end position="1782"/>
    </location>
</feature>
<dbReference type="InterPro" id="IPR036907">
    <property type="entry name" value="5'-Nucleotdase_C_sf"/>
</dbReference>
<evidence type="ECO:0000259" key="4">
    <source>
        <dbReference type="Pfam" id="PF22494"/>
    </source>
</evidence>
<dbReference type="InterPro" id="IPR018511">
    <property type="entry name" value="Hemolysin-typ_Ca-bd_CS"/>
</dbReference>
<dbReference type="Gene3D" id="2.150.10.10">
    <property type="entry name" value="Serralysin-like metalloprotease, C-terminal"/>
    <property type="match status" value="1"/>
</dbReference>
<dbReference type="PANTHER" id="PTHR42834">
    <property type="entry name" value="ENDONUCLEASE/EXONUCLEASE/PHOSPHATASE FAMILY PROTEIN (AFU_ORTHOLOGUE AFUA_3G09210)"/>
    <property type="match status" value="1"/>
</dbReference>
<dbReference type="NCBIfam" id="NF038117">
    <property type="entry name" value="choice_anch_I"/>
    <property type="match status" value="1"/>
</dbReference>
<dbReference type="InterPro" id="IPR011049">
    <property type="entry name" value="Serralysin-like_metalloprot_C"/>
</dbReference>
<evidence type="ECO:0000259" key="2">
    <source>
        <dbReference type="Pfam" id="PF02872"/>
    </source>
</evidence>
<sequence>MSIVLTHTGRYATGIFDESAAEIVAHDPETQRVFVVNGADQTLDMLDISGGGDPVLAGRIFVGAVNSVAVANGIVAAAVESETDDGAGRVVFFDTDGNFLNQVEVGVLPDALTFSPDGTKLVVANEGEFTDEVDPLGSISIVDLAGGVENASVQTVDFTALDGQEDALRAQGIRLFPGKSVSESLEPEYAAISPDGTQAMVTLQENNALALIDLETASLVSIVPLGLKDHELEGNGLDASDKDGAIDISTAPVFGMYMPDAIASYEAGGETYYVIANEGDARGEDERIEDLDLDPEAFPNADALQSDEAIGRLEASTIDGDTDGDGDIDQIHVYGGRSFSIVDAQGEMVFDSGDDFEQIIAAELPEAFNANNDDNDSVDKRSDNKGPEPEGVTVGQVGSDTYAFIGLERAGGVMVYKITDPEAPEFVQYINARDFTVDAESPEAGDLGPEGLAFVSAGDSPNGKPLLITGNEVSGTTSVFEISLKPTISEIQGRGHSSSYESMAVTTSGIVTALESNGFYLQDPQGDGDAATSDGIFVFTGYGNVTVAVGDAIEVSGTVTEYIPGGAETGNLSTTEITDVSDIAIRSRGNALPEATVIGAGGRTPPTGTIDDDNFATFDPENDGIDFYESLEGMRVTVEDAVAVAPTNQYGEIFALANGGEGATGLNDRGGIALTPEDGNPERVQIQFDDDVLANFSQDVDLGDGLGDVTGVVDYNFGNFEVKVTEAFSVERNAPERETTTLQGTETAMTVASYNVLNLDPGDTGQIAMLAEQIVANLGTPDVIGLQEIQDASGELDDGTVSAEETLQALVDAIAAAGGPDYAFAEVAPEDGTSGGVPGGNIRNAFLYNPGRVDLVEGSLKAHDVAAFDGGRDPLEAQFTFNGETVTVINNHFSSKSGGTPLFGATQPPVDGSADERLAQAEYVNDYVEGLQAADPDAKVVVLGDLNDFEFSPAVAALMGEDGDRVLFDSLSTLVGDNAYTYNYQGNSEILDHILVNEALADVTELDIVHLNADYSMQASDHEPLVARVEMADDPDNFTLQILHASDLEGGVDAIGRAANFAAIVDLLEDEYANSITVSAGDNYIPSPFFSAAVDPSVQPVLNSVYNDLYDTDVFTGLEPGSGRIDVSIMNVIGFDASAVGNHEFDAGTGTFADIVGGSVDGDMVEWLGAQFPYLSSNLDFSGDGNLSGLYTPEILASEAFRADPADFAGTAEMPKIAPATILEENGELIGVVGATTPLLETLSSVGGVAVSDPGAGTNDMEALAQILQPTIDALREQGIDKIILTSHLQQIALEQELAGHLSGVDVILAGGSDTLLADGTDTLREGDTADGGYPLSTTDADGNPTLIVSTDGEYSYVGRLVVEFDENGNVVTESLDEAVNGAYATTDEVVSELWGNEDPFAEGTKGELVGRLVDAVDEIVTERDSTIFGSSSVFLDGRREEVRTEETNFGNLTADANLAAAREVDPDVMVSIKNGGGIRAPIGQIDGETGELLPTAANPDVGKEAGDISQLDIENSLRFNNALTVLTITADGLLAVMEHAFAGVAPGSTPGSFPQLGGMEVSFDPSAPEGERVQSLAIVDENGDPVEVIVEDGEVVGDASRPIKLVTLGFLADGGDGYPFGDYLIERTDLTPDNMAQGDANFADAGTEQDALAEYLLDNHAGEAFAQAETDPADDERIQNLSVRDDTVLDGADDGEPDSDQTISGSFGDDELAGGTGNDTIDGGFGDDTIDGGAGDDALAGGFGDDAMNGGGDDDSLSGGFGNDALAGGEGDDALTGGFGDDELVGGAGSDSLSGGFGNDTLVGGEGDDMLSGGFGDDVFVFDEGFGHDVVTDFTPGSDVIAFDSAVFADFEAAIAAATEIDAGTVIELDGETGLLLANVTLSSLHEDDFRFVA</sequence>
<dbReference type="GO" id="GO:0016788">
    <property type="term" value="F:hydrolase activity, acting on ester bonds"/>
    <property type="evidence" value="ECO:0007669"/>
    <property type="project" value="InterPro"/>
</dbReference>
<dbReference type="EMBL" id="CP058214">
    <property type="protein sequence ID" value="QPC43021.1"/>
    <property type="molecule type" value="Genomic_DNA"/>
</dbReference>
<dbReference type="InterPro" id="IPR011048">
    <property type="entry name" value="Haem_d1_sf"/>
</dbReference>
<dbReference type="Gene3D" id="3.60.10.10">
    <property type="entry name" value="Endonuclease/exonuclease/phosphatase"/>
    <property type="match status" value="1"/>
</dbReference>
<dbReference type="RefSeq" id="WP_213164260.1">
    <property type="nucleotide sequence ID" value="NZ_CP058214.1"/>
</dbReference>
<dbReference type="InterPro" id="IPR015943">
    <property type="entry name" value="WD40/YVTN_repeat-like_dom_sf"/>
</dbReference>
<feature type="domain" description="Choice-of-anchor I" evidence="4">
    <location>
        <begin position="19"/>
        <end position="482"/>
    </location>
</feature>
<dbReference type="Gene3D" id="3.90.780.10">
    <property type="entry name" value="5'-Nucleotidase, C-terminal domain"/>
    <property type="match status" value="1"/>
</dbReference>
<dbReference type="Pfam" id="PF00353">
    <property type="entry name" value="HemolysinCabind"/>
    <property type="match status" value="2"/>
</dbReference>
<dbReference type="CDD" id="cd04486">
    <property type="entry name" value="YhcR_OBF_like"/>
    <property type="match status" value="1"/>
</dbReference>
<dbReference type="SUPFAM" id="SSF55816">
    <property type="entry name" value="5'-nucleotidase (syn. UDP-sugar hydrolase), C-terminal domain"/>
    <property type="match status" value="1"/>
</dbReference>
<dbReference type="PRINTS" id="PR01607">
    <property type="entry name" value="APYRASEFAMLY"/>
</dbReference>